<organism evidence="2 3">
    <name type="scientific">Piloderma croceum (strain F 1598)</name>
    <dbReference type="NCBI Taxonomy" id="765440"/>
    <lineage>
        <taxon>Eukaryota</taxon>
        <taxon>Fungi</taxon>
        <taxon>Dikarya</taxon>
        <taxon>Basidiomycota</taxon>
        <taxon>Agaricomycotina</taxon>
        <taxon>Agaricomycetes</taxon>
        <taxon>Agaricomycetidae</taxon>
        <taxon>Atheliales</taxon>
        <taxon>Atheliaceae</taxon>
        <taxon>Piloderma</taxon>
    </lineage>
</organism>
<dbReference type="Proteomes" id="UP000054166">
    <property type="component" value="Unassembled WGS sequence"/>
</dbReference>
<feature type="transmembrane region" description="Helical" evidence="1">
    <location>
        <begin position="16"/>
        <end position="37"/>
    </location>
</feature>
<accession>A0A0C3FJY6</accession>
<evidence type="ECO:0000256" key="1">
    <source>
        <dbReference type="SAM" id="Phobius"/>
    </source>
</evidence>
<evidence type="ECO:0000313" key="2">
    <source>
        <dbReference type="EMBL" id="KIM79811.1"/>
    </source>
</evidence>
<dbReference type="InParanoid" id="A0A0C3FJY6"/>
<protein>
    <submittedName>
        <fullName evidence="2">Uncharacterized protein</fullName>
    </submittedName>
</protein>
<dbReference type="AlphaFoldDB" id="A0A0C3FJY6"/>
<keyword evidence="1" id="KW-0812">Transmembrane</keyword>
<sequence length="53" mass="5908">MVKFDDHIERYQREKCVSLASIIMNLAAESMIVMIYLDNTRSSSGGEGEVIGV</sequence>
<dbReference type="HOGENOM" id="CLU_3069521_0_0_1"/>
<reference evidence="3" key="2">
    <citation type="submission" date="2015-01" db="EMBL/GenBank/DDBJ databases">
        <title>Evolutionary Origins and Diversification of the Mycorrhizal Mutualists.</title>
        <authorList>
            <consortium name="DOE Joint Genome Institute"/>
            <consortium name="Mycorrhizal Genomics Consortium"/>
            <person name="Kohler A."/>
            <person name="Kuo A."/>
            <person name="Nagy L.G."/>
            <person name="Floudas D."/>
            <person name="Copeland A."/>
            <person name="Barry K.W."/>
            <person name="Cichocki N."/>
            <person name="Veneault-Fourrey C."/>
            <person name="LaButti K."/>
            <person name="Lindquist E.A."/>
            <person name="Lipzen A."/>
            <person name="Lundell T."/>
            <person name="Morin E."/>
            <person name="Murat C."/>
            <person name="Riley R."/>
            <person name="Ohm R."/>
            <person name="Sun H."/>
            <person name="Tunlid A."/>
            <person name="Henrissat B."/>
            <person name="Grigoriev I.V."/>
            <person name="Hibbett D.S."/>
            <person name="Martin F."/>
        </authorList>
    </citation>
    <scope>NUCLEOTIDE SEQUENCE [LARGE SCALE GENOMIC DNA]</scope>
    <source>
        <strain evidence="3">F 1598</strain>
    </source>
</reference>
<keyword evidence="1" id="KW-0472">Membrane</keyword>
<reference evidence="2 3" key="1">
    <citation type="submission" date="2014-04" db="EMBL/GenBank/DDBJ databases">
        <authorList>
            <consortium name="DOE Joint Genome Institute"/>
            <person name="Kuo A."/>
            <person name="Tarkka M."/>
            <person name="Buscot F."/>
            <person name="Kohler A."/>
            <person name="Nagy L.G."/>
            <person name="Floudas D."/>
            <person name="Copeland A."/>
            <person name="Barry K.W."/>
            <person name="Cichocki N."/>
            <person name="Veneault-Fourrey C."/>
            <person name="LaButti K."/>
            <person name="Lindquist E.A."/>
            <person name="Lipzen A."/>
            <person name="Lundell T."/>
            <person name="Morin E."/>
            <person name="Murat C."/>
            <person name="Sun H."/>
            <person name="Tunlid A."/>
            <person name="Henrissat B."/>
            <person name="Grigoriev I.V."/>
            <person name="Hibbett D.S."/>
            <person name="Martin F."/>
            <person name="Nordberg H.P."/>
            <person name="Cantor M.N."/>
            <person name="Hua S.X."/>
        </authorList>
    </citation>
    <scope>NUCLEOTIDE SEQUENCE [LARGE SCALE GENOMIC DNA]</scope>
    <source>
        <strain evidence="2 3">F 1598</strain>
    </source>
</reference>
<proteinExistence type="predicted"/>
<gene>
    <name evidence="2" type="ORF">PILCRDRAFT_822989</name>
</gene>
<dbReference type="EMBL" id="KN833007">
    <property type="protein sequence ID" value="KIM79811.1"/>
    <property type="molecule type" value="Genomic_DNA"/>
</dbReference>
<evidence type="ECO:0000313" key="3">
    <source>
        <dbReference type="Proteomes" id="UP000054166"/>
    </source>
</evidence>
<keyword evidence="1" id="KW-1133">Transmembrane helix</keyword>
<keyword evidence="3" id="KW-1185">Reference proteome</keyword>
<name>A0A0C3FJY6_PILCF</name>